<dbReference type="SUPFAM" id="SSF103481">
    <property type="entry name" value="Multidrug resistance efflux transporter EmrE"/>
    <property type="match status" value="2"/>
</dbReference>
<feature type="transmembrane region" description="Helical" evidence="5">
    <location>
        <begin position="183"/>
        <end position="203"/>
    </location>
</feature>
<feature type="transmembrane region" description="Helical" evidence="5">
    <location>
        <begin position="127"/>
        <end position="144"/>
    </location>
</feature>
<keyword evidence="2 5" id="KW-0812">Transmembrane</keyword>
<gene>
    <name evidence="7" type="primary">ribN</name>
    <name evidence="7" type="ORF">A1232T_00150</name>
</gene>
<reference evidence="7 8" key="1">
    <citation type="submission" date="2017-02" db="EMBL/GenBank/DDBJ databases">
        <authorList>
            <person name="Peterson S.W."/>
        </authorList>
    </citation>
    <scope>NUCLEOTIDE SEQUENCE [LARGE SCALE GENOMIC DNA]</scope>
    <source>
        <strain evidence="7">Psychrobacter_piechaudii</strain>
    </source>
</reference>
<feature type="transmembrane region" description="Helical" evidence="5">
    <location>
        <begin position="150"/>
        <end position="171"/>
    </location>
</feature>
<feature type="transmembrane region" description="Helical" evidence="5">
    <location>
        <begin position="209"/>
        <end position="230"/>
    </location>
</feature>
<dbReference type="RefSeq" id="WP_077450012.1">
    <property type="nucleotide sequence ID" value="NZ_FUGE01000039.1"/>
</dbReference>
<evidence type="ECO:0000256" key="5">
    <source>
        <dbReference type="SAM" id="Phobius"/>
    </source>
</evidence>
<evidence type="ECO:0000256" key="3">
    <source>
        <dbReference type="ARBA" id="ARBA00022989"/>
    </source>
</evidence>
<accession>A0A1R4GBH2</accession>
<proteinExistence type="predicted"/>
<feature type="domain" description="EamA" evidence="6">
    <location>
        <begin position="152"/>
        <end position="283"/>
    </location>
</feature>
<dbReference type="Proteomes" id="UP000188357">
    <property type="component" value="Unassembled WGS sequence"/>
</dbReference>
<dbReference type="PANTHER" id="PTHR22911:SF6">
    <property type="entry name" value="SOLUTE CARRIER FAMILY 35 MEMBER G1"/>
    <property type="match status" value="1"/>
</dbReference>
<dbReference type="InterPro" id="IPR037185">
    <property type="entry name" value="EmrE-like"/>
</dbReference>
<evidence type="ECO:0000256" key="2">
    <source>
        <dbReference type="ARBA" id="ARBA00022692"/>
    </source>
</evidence>
<feature type="transmembrane region" description="Helical" evidence="5">
    <location>
        <begin position="75"/>
        <end position="92"/>
    </location>
</feature>
<dbReference type="PANTHER" id="PTHR22911">
    <property type="entry name" value="ACYL-MALONYL CONDENSING ENZYME-RELATED"/>
    <property type="match status" value="1"/>
</dbReference>
<feature type="transmembrane region" description="Helical" evidence="5">
    <location>
        <begin position="98"/>
        <end position="120"/>
    </location>
</feature>
<feature type="transmembrane region" description="Helical" evidence="5">
    <location>
        <begin position="251"/>
        <end position="282"/>
    </location>
</feature>
<evidence type="ECO:0000313" key="7">
    <source>
        <dbReference type="EMBL" id="SJM65488.1"/>
    </source>
</evidence>
<dbReference type="GO" id="GO:0016020">
    <property type="term" value="C:membrane"/>
    <property type="evidence" value="ECO:0007669"/>
    <property type="project" value="UniProtKB-SubCell"/>
</dbReference>
<evidence type="ECO:0000259" key="6">
    <source>
        <dbReference type="Pfam" id="PF00892"/>
    </source>
</evidence>
<comment type="subcellular location">
    <subcellularLocation>
        <location evidence="1">Membrane</location>
        <topology evidence="1">Multi-pass membrane protein</topology>
    </subcellularLocation>
</comment>
<dbReference type="OrthoDB" id="6115788at2"/>
<evidence type="ECO:0000256" key="1">
    <source>
        <dbReference type="ARBA" id="ARBA00004141"/>
    </source>
</evidence>
<dbReference type="Pfam" id="PF00892">
    <property type="entry name" value="EamA"/>
    <property type="match status" value="1"/>
</dbReference>
<feature type="transmembrane region" description="Helical" evidence="5">
    <location>
        <begin position="12"/>
        <end position="30"/>
    </location>
</feature>
<feature type="transmembrane region" description="Helical" evidence="5">
    <location>
        <begin position="36"/>
        <end position="54"/>
    </location>
</feature>
<dbReference type="InterPro" id="IPR000620">
    <property type="entry name" value="EamA_dom"/>
</dbReference>
<organism evidence="7 8">
    <name type="scientific">Psychrobacter piechaudii</name>
    <dbReference type="NCBI Taxonomy" id="1945521"/>
    <lineage>
        <taxon>Bacteria</taxon>
        <taxon>Pseudomonadati</taxon>
        <taxon>Pseudomonadota</taxon>
        <taxon>Gammaproteobacteria</taxon>
        <taxon>Moraxellales</taxon>
        <taxon>Moraxellaceae</taxon>
        <taxon>Psychrobacter</taxon>
    </lineage>
</organism>
<dbReference type="EMBL" id="FUGE01000039">
    <property type="protein sequence ID" value="SJM65488.1"/>
    <property type="molecule type" value="Genomic_DNA"/>
</dbReference>
<protein>
    <submittedName>
        <fullName evidence="7">Riboflavin transporter</fullName>
    </submittedName>
</protein>
<dbReference type="AlphaFoldDB" id="A0A1R4GBH2"/>
<evidence type="ECO:0000256" key="4">
    <source>
        <dbReference type="ARBA" id="ARBA00023136"/>
    </source>
</evidence>
<evidence type="ECO:0000313" key="8">
    <source>
        <dbReference type="Proteomes" id="UP000188357"/>
    </source>
</evidence>
<keyword evidence="8" id="KW-1185">Reference proteome</keyword>
<sequence length="307" mass="34003">MSYHQPLQGAFWMVAAGSMFAIINTTLQYLGINYGVSSGAAVLLQYGIALLLFLPLMRTGAIRSAVTSDFRLLHVIRVGFSVIGIQLWTWALAYPVPIWQGIALLMVSPLFATVGSGLILRESVSMVRWFATLVGFIGAMLVLQPWSDGFMWASLLPVAAAFFWASASLMTKFTVSRDTPTTLVFYLLVLMLPFNLVFGLPKFELPNDWQVWVLLVTIGALTAFAQWAIAKAYSVADASFVQPFDHIKLPLNVLAGFIVFGWVPPGMLWVGSALIIASVIFVTHYERRQNPVEVLWEEAHQKEQVQG</sequence>
<keyword evidence="4 5" id="KW-0472">Membrane</keyword>
<keyword evidence="3 5" id="KW-1133">Transmembrane helix</keyword>
<name>A0A1R4GBH2_9GAMM</name>